<proteinExistence type="predicted"/>
<evidence type="ECO:0000313" key="2">
    <source>
        <dbReference type="Proteomes" id="UP000518266"/>
    </source>
</evidence>
<reference evidence="1 2" key="1">
    <citation type="submission" date="2020-03" db="EMBL/GenBank/DDBJ databases">
        <title>Dissostichus mawsoni Genome sequencing and assembly.</title>
        <authorList>
            <person name="Park H."/>
        </authorList>
    </citation>
    <scope>NUCLEOTIDE SEQUENCE [LARGE SCALE GENOMIC DNA]</scope>
    <source>
        <strain evidence="1">DM0001</strain>
        <tissue evidence="1">Muscle</tissue>
    </source>
</reference>
<comment type="caution">
    <text evidence="1">The sequence shown here is derived from an EMBL/GenBank/DDBJ whole genome shotgun (WGS) entry which is preliminary data.</text>
</comment>
<keyword evidence="2" id="KW-1185">Reference proteome</keyword>
<protein>
    <submittedName>
        <fullName evidence="1">Uncharacterized protein</fullName>
    </submittedName>
</protein>
<dbReference type="AlphaFoldDB" id="A0A7J5YRM7"/>
<gene>
    <name evidence="1" type="ORF">F7725_005577</name>
</gene>
<name>A0A7J5YRM7_DISMA</name>
<dbReference type="EMBL" id="JAAKFY010000009">
    <property type="protein sequence ID" value="KAF3852222.1"/>
    <property type="molecule type" value="Genomic_DNA"/>
</dbReference>
<accession>A0A7J5YRM7</accession>
<evidence type="ECO:0000313" key="1">
    <source>
        <dbReference type="EMBL" id="KAF3852222.1"/>
    </source>
</evidence>
<organism evidence="1 2">
    <name type="scientific">Dissostichus mawsoni</name>
    <name type="common">Antarctic cod</name>
    <dbReference type="NCBI Taxonomy" id="36200"/>
    <lineage>
        <taxon>Eukaryota</taxon>
        <taxon>Metazoa</taxon>
        <taxon>Chordata</taxon>
        <taxon>Craniata</taxon>
        <taxon>Vertebrata</taxon>
        <taxon>Euteleostomi</taxon>
        <taxon>Actinopterygii</taxon>
        <taxon>Neopterygii</taxon>
        <taxon>Teleostei</taxon>
        <taxon>Neoteleostei</taxon>
        <taxon>Acanthomorphata</taxon>
        <taxon>Eupercaria</taxon>
        <taxon>Perciformes</taxon>
        <taxon>Notothenioidei</taxon>
        <taxon>Nototheniidae</taxon>
        <taxon>Dissostichus</taxon>
    </lineage>
</organism>
<dbReference type="Proteomes" id="UP000518266">
    <property type="component" value="Unassembled WGS sequence"/>
</dbReference>
<sequence>MKEKTNLAEARRTGRELSDLHGLIVIGVILVVRDELCFLSQQAVPVQLGEEPVLLHLKRSAWLVVRLIRPIFDKPKSSAIQTRSDPLTLDIFHDHAQMSPRLEGAEHGDDERVLGEGEDVSLHKRLLDLVPQDQILLVDLLHCKTLTCLSVAHQVDGTGEKEPGGTRYDDEELFAELDDEGELRTLRALISLIVKERQADRRQLRLLNTSTIPVPTHIIQQLLQVILQLTEVDAGDETLARFGQAVPGQLSYLVVDEAEDPIGQGQDALWREAVDELRQPLLHLSCGLNEYKMALKVF</sequence>